<reference evidence="1 2" key="1">
    <citation type="submission" date="2017-12" db="EMBL/GenBank/DDBJ databases">
        <title>Phylogenetic diversity of female urinary microbiome.</title>
        <authorList>
            <person name="Thomas-White K."/>
            <person name="Wolfe A.J."/>
        </authorList>
    </citation>
    <scope>NUCLEOTIDE SEQUENCE [LARGE SCALE GENOMIC DNA]</scope>
    <source>
        <strain evidence="1 2">UMB0018</strain>
    </source>
</reference>
<proteinExistence type="predicted"/>
<sequence>MFETQGRADATRVGTLLVTDRVILGLVKQGINTQYDPTRSSLMFSTIDVMVAQAHIDQLNELADTKHIVKADRH</sequence>
<gene>
    <name evidence="1" type="ORF">CYJ22_08420</name>
</gene>
<comment type="caution">
    <text evidence="1">The sequence shown here is derived from an EMBL/GenBank/DDBJ whole genome shotgun (WGS) entry which is preliminary data.</text>
</comment>
<accession>A0A2I1HYB2</accession>
<protein>
    <submittedName>
        <fullName evidence="1">Uncharacterized protein</fullName>
    </submittedName>
</protein>
<dbReference type="AlphaFoldDB" id="A0A2I1HYB2"/>
<dbReference type="Proteomes" id="UP000234198">
    <property type="component" value="Unassembled WGS sequence"/>
</dbReference>
<evidence type="ECO:0000313" key="2">
    <source>
        <dbReference type="Proteomes" id="UP000234198"/>
    </source>
</evidence>
<evidence type="ECO:0000313" key="1">
    <source>
        <dbReference type="EMBL" id="PKY63882.1"/>
    </source>
</evidence>
<name>A0A2I1HYB2_9ACTO</name>
<dbReference type="EMBL" id="PKKM01000012">
    <property type="protein sequence ID" value="PKY63882.1"/>
    <property type="molecule type" value="Genomic_DNA"/>
</dbReference>
<organism evidence="1 2">
    <name type="scientific">Schaalia odontolytica</name>
    <dbReference type="NCBI Taxonomy" id="1660"/>
    <lineage>
        <taxon>Bacteria</taxon>
        <taxon>Bacillati</taxon>
        <taxon>Actinomycetota</taxon>
        <taxon>Actinomycetes</taxon>
        <taxon>Actinomycetales</taxon>
        <taxon>Actinomycetaceae</taxon>
        <taxon>Schaalia</taxon>
    </lineage>
</organism>